<dbReference type="KEGG" id="erz:ER308_16680"/>
<dbReference type="AlphaFoldDB" id="A0A411YIZ2"/>
<dbReference type="CDD" id="cd00085">
    <property type="entry name" value="HNHc"/>
    <property type="match status" value="1"/>
</dbReference>
<dbReference type="OrthoDB" id="2084290at2"/>
<gene>
    <name evidence="3" type="ORF">ER308_16680</name>
</gene>
<keyword evidence="4" id="KW-1185">Reference proteome</keyword>
<feature type="domain" description="HNH nuclease" evidence="2">
    <location>
        <begin position="209"/>
        <end position="261"/>
    </location>
</feature>
<dbReference type="EMBL" id="CP036402">
    <property type="protein sequence ID" value="QBI21046.1"/>
    <property type="molecule type" value="Genomic_DNA"/>
</dbReference>
<evidence type="ECO:0000313" key="4">
    <source>
        <dbReference type="Proteomes" id="UP000291469"/>
    </source>
</evidence>
<dbReference type="Proteomes" id="UP000291469">
    <property type="component" value="Chromosome"/>
</dbReference>
<keyword evidence="3" id="KW-0540">Nuclease</keyword>
<dbReference type="GO" id="GO:0004519">
    <property type="term" value="F:endonuclease activity"/>
    <property type="evidence" value="ECO:0007669"/>
    <property type="project" value="UniProtKB-KW"/>
</dbReference>
<dbReference type="InterPro" id="IPR003615">
    <property type="entry name" value="HNH_nuc"/>
</dbReference>
<reference evidence="3 4" key="1">
    <citation type="submission" date="2019-01" db="EMBL/GenBank/DDBJ databases">
        <title>Egibacter rhizosphaerae EGI 80759T.</title>
        <authorList>
            <person name="Chen D.-D."/>
            <person name="Tian Y."/>
            <person name="Jiao J.-Y."/>
            <person name="Zhang X.-T."/>
            <person name="Zhang Y.-G."/>
            <person name="Zhang Y."/>
            <person name="Xiao M."/>
            <person name="Shu W.-S."/>
            <person name="Li W.-J."/>
        </authorList>
    </citation>
    <scope>NUCLEOTIDE SEQUENCE [LARGE SCALE GENOMIC DNA]</scope>
    <source>
        <strain evidence="3 4">EGI 80759</strain>
    </source>
</reference>
<dbReference type="Pfam" id="PF01844">
    <property type="entry name" value="HNH"/>
    <property type="match status" value="1"/>
</dbReference>
<feature type="region of interest" description="Disordered" evidence="1">
    <location>
        <begin position="58"/>
        <end position="151"/>
    </location>
</feature>
<protein>
    <submittedName>
        <fullName evidence="3">HNH endonuclease</fullName>
    </submittedName>
</protein>
<accession>A0A411YIZ2</accession>
<dbReference type="GO" id="GO:0008270">
    <property type="term" value="F:zinc ion binding"/>
    <property type="evidence" value="ECO:0007669"/>
    <property type="project" value="InterPro"/>
</dbReference>
<dbReference type="InterPro" id="IPR002711">
    <property type="entry name" value="HNH"/>
</dbReference>
<evidence type="ECO:0000259" key="2">
    <source>
        <dbReference type="SMART" id="SM00507"/>
    </source>
</evidence>
<keyword evidence="3" id="KW-0255">Endonuclease</keyword>
<evidence type="ECO:0000256" key="1">
    <source>
        <dbReference type="SAM" id="MobiDB-lite"/>
    </source>
</evidence>
<evidence type="ECO:0000313" key="3">
    <source>
        <dbReference type="EMBL" id="QBI21046.1"/>
    </source>
</evidence>
<proteinExistence type="predicted"/>
<sequence length="283" mass="32064">MPKRTGETSTFGRLLAGRHARYLVFLENRRSPLKCGTFERKGREHSVWIEQGTVGRDREGTYGAARPGFSPRRPTRRPRGPAWRTRDGPQCARRVQWLQGHDPRRTAANPRRAGRPRADAGVADRMGHDRGLPGEGQAAPLPLPPPSDAAGTHWRRWMVDRTPRRSELLREAQDLAVDSRTKLGFEVHEAADEMQPLQKPTRRPWLEDVVLDLLADQDDRCALCDGTLELDEHEVDHIVPFVYGGGNEQANIQLVHPRCNRSKGADIPPEALLRHLEDLHMNR</sequence>
<dbReference type="SMART" id="SM00507">
    <property type="entry name" value="HNHc"/>
    <property type="match status" value="1"/>
</dbReference>
<organism evidence="3 4">
    <name type="scientific">Egibacter rhizosphaerae</name>
    <dbReference type="NCBI Taxonomy" id="1670831"/>
    <lineage>
        <taxon>Bacteria</taxon>
        <taxon>Bacillati</taxon>
        <taxon>Actinomycetota</taxon>
        <taxon>Nitriliruptoria</taxon>
        <taxon>Egibacterales</taxon>
        <taxon>Egibacteraceae</taxon>
        <taxon>Egibacter</taxon>
    </lineage>
</organism>
<dbReference type="Gene3D" id="1.10.30.50">
    <property type="match status" value="1"/>
</dbReference>
<name>A0A411YIZ2_9ACTN</name>
<dbReference type="GO" id="GO:0003676">
    <property type="term" value="F:nucleic acid binding"/>
    <property type="evidence" value="ECO:0007669"/>
    <property type="project" value="InterPro"/>
</dbReference>
<keyword evidence="3" id="KW-0378">Hydrolase</keyword>